<gene>
    <name evidence="4 5 6 7 8 9" type="primary">LOC107787446</name>
</gene>
<dbReference type="InterPro" id="IPR011990">
    <property type="entry name" value="TPR-like_helical_dom_sf"/>
</dbReference>
<dbReference type="Pfam" id="PF12854">
    <property type="entry name" value="PPR_1"/>
    <property type="match status" value="3"/>
</dbReference>
<dbReference type="InterPro" id="IPR002885">
    <property type="entry name" value="PPR_rpt"/>
</dbReference>
<keyword evidence="1" id="KW-0677">Repeat</keyword>
<reference evidence="3" key="1">
    <citation type="journal article" date="2014" name="Nat. Commun.">
        <title>The tobacco genome sequence and its comparison with those of tomato and potato.</title>
        <authorList>
            <person name="Sierro N."/>
            <person name="Battey J.N."/>
            <person name="Ouadi S."/>
            <person name="Bakaher N."/>
            <person name="Bovet L."/>
            <person name="Willig A."/>
            <person name="Goepfert S."/>
            <person name="Peitsch M.C."/>
            <person name="Ivanov N.V."/>
        </authorList>
    </citation>
    <scope>NUCLEOTIDE SEQUENCE [LARGE SCALE GENOMIC DNA]</scope>
</reference>
<dbReference type="Pfam" id="PF13041">
    <property type="entry name" value="PPR_2"/>
    <property type="match status" value="3"/>
</dbReference>
<feature type="repeat" description="PPR" evidence="2">
    <location>
        <begin position="150"/>
        <end position="184"/>
    </location>
</feature>
<dbReference type="SUPFAM" id="SSF81901">
    <property type="entry name" value="HCP-like"/>
    <property type="match status" value="1"/>
</dbReference>
<dbReference type="GeneID" id="107787446"/>
<feature type="repeat" description="PPR" evidence="2">
    <location>
        <begin position="274"/>
        <end position="308"/>
    </location>
</feature>
<dbReference type="KEGG" id="nta:107787446"/>
<dbReference type="Proteomes" id="UP000790787">
    <property type="component" value="Chromosome 17"/>
</dbReference>
<evidence type="ECO:0000313" key="4">
    <source>
        <dbReference type="RefSeq" id="XP_016464508.1"/>
    </source>
</evidence>
<dbReference type="NCBIfam" id="TIGR00756">
    <property type="entry name" value="PPR"/>
    <property type="match status" value="8"/>
</dbReference>
<evidence type="ECO:0000313" key="8">
    <source>
        <dbReference type="RefSeq" id="XP_016464512.1"/>
    </source>
</evidence>
<dbReference type="RefSeq" id="XP_016464513.1">
    <property type="nucleotide sequence ID" value="XM_016609027.1"/>
</dbReference>
<evidence type="ECO:0000313" key="6">
    <source>
        <dbReference type="RefSeq" id="XP_016464510.1"/>
    </source>
</evidence>
<dbReference type="RefSeq" id="XP_016464508.1">
    <property type="nucleotide sequence ID" value="XM_016609022.1"/>
</dbReference>
<feature type="repeat" description="PPR" evidence="2">
    <location>
        <begin position="414"/>
        <end position="448"/>
    </location>
</feature>
<evidence type="ECO:0000313" key="5">
    <source>
        <dbReference type="RefSeq" id="XP_016464509.1"/>
    </source>
</evidence>
<dbReference type="PaxDb" id="4097-A0A1S3ZJC7"/>
<feature type="repeat" description="PPR" evidence="2">
    <location>
        <begin position="379"/>
        <end position="413"/>
    </location>
</feature>
<dbReference type="RefSeq" id="XP_016464510.1">
    <property type="nucleotide sequence ID" value="XM_016609024.1"/>
</dbReference>
<dbReference type="Gene3D" id="1.25.40.10">
    <property type="entry name" value="Tetratricopeptide repeat domain"/>
    <property type="match status" value="5"/>
</dbReference>
<dbReference type="RefSeq" id="XP_016464511.1">
    <property type="nucleotide sequence ID" value="XM_016609025.1"/>
</dbReference>
<organism evidence="3 5">
    <name type="scientific">Nicotiana tabacum</name>
    <name type="common">Common tobacco</name>
    <dbReference type="NCBI Taxonomy" id="4097"/>
    <lineage>
        <taxon>Eukaryota</taxon>
        <taxon>Viridiplantae</taxon>
        <taxon>Streptophyta</taxon>
        <taxon>Embryophyta</taxon>
        <taxon>Tracheophyta</taxon>
        <taxon>Spermatophyta</taxon>
        <taxon>Magnoliopsida</taxon>
        <taxon>eudicotyledons</taxon>
        <taxon>Gunneridae</taxon>
        <taxon>Pentapetalae</taxon>
        <taxon>asterids</taxon>
        <taxon>lamiids</taxon>
        <taxon>Solanales</taxon>
        <taxon>Solanaceae</taxon>
        <taxon>Nicotianoideae</taxon>
        <taxon>Nicotianeae</taxon>
        <taxon>Nicotiana</taxon>
    </lineage>
</organism>
<dbReference type="RefSeq" id="XP_016464512.1">
    <property type="nucleotide sequence ID" value="XM_016609026.1"/>
</dbReference>
<dbReference type="OrthoDB" id="185373at2759"/>
<proteinExistence type="predicted"/>
<reference evidence="4 5" key="2">
    <citation type="submission" date="2025-08" db="UniProtKB">
        <authorList>
            <consortium name="RefSeq"/>
        </authorList>
    </citation>
    <scope>IDENTIFICATION</scope>
</reference>
<evidence type="ECO:0000256" key="2">
    <source>
        <dbReference type="PROSITE-ProRule" id="PRU00708"/>
    </source>
</evidence>
<evidence type="ECO:0000313" key="3">
    <source>
        <dbReference type="Proteomes" id="UP000790787"/>
    </source>
</evidence>
<feature type="repeat" description="PPR" evidence="2">
    <location>
        <begin position="239"/>
        <end position="273"/>
    </location>
</feature>
<accession>A0A1S3ZJC7</accession>
<evidence type="ECO:0000256" key="1">
    <source>
        <dbReference type="ARBA" id="ARBA00022737"/>
    </source>
</evidence>
<name>A0A1S3ZJC7_TOBAC</name>
<keyword evidence="3" id="KW-1185">Reference proteome</keyword>
<sequence>MMRAAVHYSPNGNPSVSFFAISRLNAVITHSASAITPRDYSSSISTKGKPLVPKGFENVKCLDDALSLFRQMVETKPLPSLVSFSRLLKTVINMKHYSAVVSLFGEMQKLGIPADVFILGTVIDSCCLMHRTDLGFSVLAIHLKKGIPFNVVIFNTLLRGLFAENKLKDGVNLFKKLVRENICEPNRFMYETIMNGLCKRGHTDEITYNAIMDGYCLCGQMDRARFFFDFMVDKSIKPSIISYNILINGYCRNKKVDEAMQLFLEISQKGLKPNIFTCNIVLHGLFELGRTSSAQKFFVEMLSAGHIPDSYTHCTLLSGYFKNGLVEEAMSHFDKLERNREDTYIEIYNVLIDGLCKNGKLDKALAIFEKLSLIGLHPNVITYTTMINGFCREGLLDEAKDMLRKMEDNGCLPNNATYNVIMHGFLQSNKISEMKAFLREMTVKSFSSDATTVELLIDIIAEDPSLLDMIPEFHLENKK</sequence>
<evidence type="ECO:0000313" key="9">
    <source>
        <dbReference type="RefSeq" id="XP_016464513.1"/>
    </source>
</evidence>
<dbReference type="OMA" id="YETIMNG"/>
<feature type="repeat" description="PPR" evidence="2">
    <location>
        <begin position="309"/>
        <end position="339"/>
    </location>
</feature>
<evidence type="ECO:0000313" key="7">
    <source>
        <dbReference type="RefSeq" id="XP_016464511.1"/>
    </source>
</evidence>
<dbReference type="PROSITE" id="PS51375">
    <property type="entry name" value="PPR"/>
    <property type="match status" value="8"/>
</dbReference>
<feature type="repeat" description="PPR" evidence="2">
    <location>
        <begin position="204"/>
        <end position="238"/>
    </location>
</feature>
<protein>
    <submittedName>
        <fullName evidence="4 5">Pentatricopeptide repeat-containing protein At1g62670, mitochondrial-like</fullName>
    </submittedName>
</protein>
<dbReference type="PANTHER" id="PTHR47932">
    <property type="entry name" value="ATPASE EXPRESSION PROTEIN 3"/>
    <property type="match status" value="1"/>
</dbReference>
<dbReference type="RefSeq" id="XP_016464509.1">
    <property type="nucleotide sequence ID" value="XM_016609023.1"/>
</dbReference>
<dbReference type="AlphaFoldDB" id="A0A1S3ZJC7"/>
<dbReference type="PANTHER" id="PTHR47932:SF2">
    <property type="entry name" value="OS10G0484300 PROTEIN"/>
    <property type="match status" value="1"/>
</dbReference>
<feature type="repeat" description="PPR" evidence="2">
    <location>
        <begin position="344"/>
        <end position="378"/>
    </location>
</feature>